<accession>A0A7T1TC93</accession>
<sequence>MLPSSGGPQLRCGLCGILPAPGGGVREEVLAHPARHARENPLAPHLRTCRCREPGCTWHPRRRGCDGEILLVLSRCGHAWRLADLCHGCAAVTPHTAPVAEGLGEPAASGPGPVEGVVPCGWAQVWEEDEQPWWPVL</sequence>
<reference evidence="2" key="1">
    <citation type="submission" date="2020-02" db="EMBL/GenBank/DDBJ databases">
        <title>Streptomyces sp. ASO4wet.</title>
        <authorList>
            <person name="Risdian C."/>
            <person name="Landwehr W."/>
            <person name="Schupp P."/>
            <person name="Wink J."/>
        </authorList>
    </citation>
    <scope>NUCLEOTIDE SEQUENCE [LARGE SCALE GENOMIC DNA]</scope>
    <source>
        <strain evidence="2">ASO4wet</strain>
    </source>
</reference>
<keyword evidence="2" id="KW-1185">Reference proteome</keyword>
<dbReference type="EMBL" id="CP048882">
    <property type="protein sequence ID" value="QPP10288.1"/>
    <property type="molecule type" value="Genomic_DNA"/>
</dbReference>
<dbReference type="Proteomes" id="UP000595046">
    <property type="component" value="Chromosome"/>
</dbReference>
<dbReference type="AlphaFoldDB" id="A0A7T1TC93"/>
<proteinExistence type="predicted"/>
<evidence type="ECO:0000313" key="1">
    <source>
        <dbReference type="EMBL" id="QPP10288.1"/>
    </source>
</evidence>
<gene>
    <name evidence="1" type="ORF">G4Z16_32030</name>
</gene>
<name>A0A7T1TC93_9ACTN</name>
<protein>
    <submittedName>
        <fullName evidence="1">Uncharacterized protein</fullName>
    </submittedName>
</protein>
<dbReference type="KEGG" id="sbat:G4Z16_32030"/>
<evidence type="ECO:0000313" key="2">
    <source>
        <dbReference type="Proteomes" id="UP000595046"/>
    </source>
</evidence>
<dbReference type="RefSeq" id="WP_197354053.1">
    <property type="nucleotide sequence ID" value="NZ_CP048882.1"/>
</dbReference>
<organism evidence="1 2">
    <name type="scientific">Streptomyces bathyalis</name>
    <dbReference type="NCBI Taxonomy" id="2710756"/>
    <lineage>
        <taxon>Bacteria</taxon>
        <taxon>Bacillati</taxon>
        <taxon>Actinomycetota</taxon>
        <taxon>Actinomycetes</taxon>
        <taxon>Kitasatosporales</taxon>
        <taxon>Streptomycetaceae</taxon>
        <taxon>Streptomyces</taxon>
    </lineage>
</organism>